<dbReference type="GO" id="GO:0005737">
    <property type="term" value="C:cytoplasm"/>
    <property type="evidence" value="ECO:0007669"/>
    <property type="project" value="TreeGrafter"/>
</dbReference>
<evidence type="ECO:0000256" key="5">
    <source>
        <dbReference type="ARBA" id="ARBA00034808"/>
    </source>
</evidence>
<dbReference type="GO" id="GO:0003676">
    <property type="term" value="F:nucleic acid binding"/>
    <property type="evidence" value="ECO:0007669"/>
    <property type="project" value="InterPro"/>
</dbReference>
<sequence length="1630" mass="180961">MLNRGAVALRPLVSPRYSSVTTPQTRVPNRSRTRVLLKRVEVPPLCPLPLDPSPKDDIDHAHHHPYNDDSVTFTDQAGQVVTLERNKGWFKCLRCNQNTSRSTVRAKSHHNDKCPLRPNADPQPAVPAAPEPQPPANTATPEPQPPPPVAGPMNDPPVPVVVAPPATDQPFDLRSLPKLPPLDIYNPVLPPGEGTVNEFDGIDLMKYGFTVNTHLRMAVCFQCNKVIFPSSKICQHVASHLGPVLSLSEDFTSRLIEEFDLRSEPEFPNHPIPPVYGIPLELDALTFCGTCFRGYNRDAALKTHRYTESHKQDNPVRLYAQGIQTTSIRYIALDFQLVDGHPVFPQATLDFELSFRRSIDPVRAAFNLPISQPQDHGTLNHFFTTEGWIPLIEGHHPAAVEDARRSHLKQPLATAQGYLLDRAGPQFFQLAVGYIGGAQPHIQENVSFGVDGYLGQTIPDSDMTYNFRKLTPPSVLAYAGSLHGLIFNSMRFYVPEADAWTSTFQYPPVPVVFRDAFRALFDAVVNPAPHKNAAECYAECVRLLLCHHKSEYPETQSNPRFFSPVCSFVILHTIDAQGKQLKAGSITQVIAHLMYATRAAVLLQAVRAHAADPAVTVLDHTKTLSRFIRDHQDTPFAFLFNSVKVLKIMRDADSNLSDFEWTSDLFDELTYRGNLVTFKGIQDSINSQVVAYIQLLSINLFYSEAIPEDMSWTSPVSDLVDDLSSTMTKYSFVDDPRNGFAQYKFKYGTWLLSDPGRREYFLVPHPTKLIWKPKSLLKWLEGYEVIQMALAVLLILSAGPSPRATEFCRFLLRERLGCRRNATIGFKNVSLDSTGDKTSVRHRLQLRVPHIATLEVQRLLLQNLACFRQVAEYFVEQIFPPDHPAVDAYLYNLWPSIYSPHGHLDSSKLSEALADATQRGTGQRFGIRAWRSLTTVIFRQRADPDTRAHHAHADTFYDRANMHSTATADRFYGGSTGFSQGTSGSTLLGFARVSAQWHKIMNIGQDEPILPVRSAPPPTEGSLSVSASDLQQLPFVTRAEFASLKDEMLEALKDTNLLGVLSTSIGKTTLILMLARVYAPDKTTIVVLPLSALHEDFKRRANQFGVHPARYSSKEEFNRNANVVTVAVEALEHPQFYRYLESLAAQNRLFRIFFDEVHTVLTDVHYRSVFAETHKLNIHGVQLVGLTATLPPTLVRPFSETVKSSFKLLRTPTARPEQKITKEGFATDALALDALLESVGRTVPDYQEGERGLIFCQTRKDAELVAKELRVLPFHAGTDSEGLDAFISGKQLVLPCTSVLSAGIDLRGVRNVWLLKPPPNLILFIQEIGRGGRDGEVVVVILYYTDPPRFHATEGPFDLGSDVMRRWVTDDTLCLRHIISEYLDGQPVTCLLLERAQLCSFCQRQMEQPAPRSAERLVPRAKAVATPVHPPPTPTPSSSHVPPLSAPSTAHSDSSATAISHFGNPSSSPTVPLLTSSAPARLAPSGSLSSFPSPSSFPFSSSFPSASRLDSPPTSSPSGSRTGKLDYDMLPHNSLIAQRDWDAAFQSRPRPKPAARQAPSFGALKASNAVVNHLDEERNHWNEHVNVPLEAAMNGFLRRCLYCSSNGLSDAHSLADCNARTTFTLPSHCL</sequence>
<keyword evidence="6" id="KW-0479">Metal-binding</keyword>
<dbReference type="PANTHER" id="PTHR13710">
    <property type="entry name" value="DNA HELICASE RECQ FAMILY MEMBER"/>
    <property type="match status" value="1"/>
</dbReference>
<dbReference type="EMBL" id="RWJN01000657">
    <property type="protein sequence ID" value="TCD60111.1"/>
    <property type="molecule type" value="Genomic_DNA"/>
</dbReference>
<gene>
    <name evidence="11" type="ORF">EIP91_010708</name>
</gene>
<dbReference type="InterPro" id="IPR001650">
    <property type="entry name" value="Helicase_C-like"/>
</dbReference>
<evidence type="ECO:0000259" key="8">
    <source>
        <dbReference type="PROSITE" id="PS50157"/>
    </source>
</evidence>
<feature type="domain" description="Helicase C-terminal" evidence="10">
    <location>
        <begin position="1231"/>
        <end position="1372"/>
    </location>
</feature>
<dbReference type="PANTHER" id="PTHR13710:SF154">
    <property type="entry name" value="RECQ HELICASE, PUTATIVE (AFU_ORTHOLOGUE AFUA_6G14720)-RELATED"/>
    <property type="match status" value="1"/>
</dbReference>
<feature type="compositionally biased region" description="Pro residues" evidence="7">
    <location>
        <begin position="142"/>
        <end position="159"/>
    </location>
</feature>
<evidence type="ECO:0000256" key="6">
    <source>
        <dbReference type="PROSITE-ProRule" id="PRU00042"/>
    </source>
</evidence>
<comment type="catalytic activity">
    <reaction evidence="4">
        <text>Couples ATP hydrolysis with the unwinding of duplex DNA by translocating in the 3'-5' direction.</text>
        <dbReference type="EC" id="5.6.2.4"/>
    </reaction>
</comment>
<dbReference type="PROSITE" id="PS50157">
    <property type="entry name" value="ZINC_FINGER_C2H2_2"/>
    <property type="match status" value="1"/>
</dbReference>
<dbReference type="EC" id="5.6.2.4" evidence="5"/>
<evidence type="ECO:0000256" key="2">
    <source>
        <dbReference type="ARBA" id="ARBA00022741"/>
    </source>
</evidence>
<dbReference type="InterPro" id="IPR013087">
    <property type="entry name" value="Znf_C2H2_type"/>
</dbReference>
<dbReference type="GO" id="GO:0008270">
    <property type="term" value="F:zinc ion binding"/>
    <property type="evidence" value="ECO:0007669"/>
    <property type="project" value="UniProtKB-KW"/>
</dbReference>
<name>A0A4R0R0A6_9APHY</name>
<evidence type="ECO:0000259" key="9">
    <source>
        <dbReference type="PROSITE" id="PS51192"/>
    </source>
</evidence>
<dbReference type="Pfam" id="PF00270">
    <property type="entry name" value="DEAD"/>
    <property type="match status" value="1"/>
</dbReference>
<dbReference type="Gene3D" id="3.40.50.300">
    <property type="entry name" value="P-loop containing nucleotide triphosphate hydrolases"/>
    <property type="match status" value="2"/>
</dbReference>
<feature type="domain" description="Helicase ATP-binding" evidence="9">
    <location>
        <begin position="1048"/>
        <end position="1208"/>
    </location>
</feature>
<feature type="region of interest" description="Disordered" evidence="7">
    <location>
        <begin position="1424"/>
        <end position="1475"/>
    </location>
</feature>
<evidence type="ECO:0000256" key="3">
    <source>
        <dbReference type="ARBA" id="ARBA00022840"/>
    </source>
</evidence>
<dbReference type="InterPro" id="IPR027417">
    <property type="entry name" value="P-loop_NTPase"/>
</dbReference>
<keyword evidence="6" id="KW-0863">Zinc-finger</keyword>
<feature type="region of interest" description="Disordered" evidence="7">
    <location>
        <begin position="1502"/>
        <end position="1527"/>
    </location>
</feature>
<dbReference type="PROSITE" id="PS51194">
    <property type="entry name" value="HELICASE_CTER"/>
    <property type="match status" value="1"/>
</dbReference>
<dbReference type="GO" id="GO:0000724">
    <property type="term" value="P:double-strand break repair via homologous recombination"/>
    <property type="evidence" value="ECO:0007669"/>
    <property type="project" value="TreeGrafter"/>
</dbReference>
<dbReference type="SUPFAM" id="SSF52540">
    <property type="entry name" value="P-loop containing nucleoside triphosphate hydrolases"/>
    <property type="match status" value="1"/>
</dbReference>
<feature type="compositionally biased region" description="Pro residues" evidence="7">
    <location>
        <begin position="124"/>
        <end position="135"/>
    </location>
</feature>
<feature type="domain" description="C2H2-type" evidence="8">
    <location>
        <begin position="286"/>
        <end position="315"/>
    </location>
</feature>
<dbReference type="OrthoDB" id="10261556at2759"/>
<dbReference type="SMART" id="SM00490">
    <property type="entry name" value="HELICc"/>
    <property type="match status" value="1"/>
</dbReference>
<dbReference type="GO" id="GO:0043138">
    <property type="term" value="F:3'-5' DNA helicase activity"/>
    <property type="evidence" value="ECO:0007669"/>
    <property type="project" value="UniProtKB-EC"/>
</dbReference>
<dbReference type="Proteomes" id="UP000292702">
    <property type="component" value="Unassembled WGS sequence"/>
</dbReference>
<organism evidence="11 12">
    <name type="scientific">Steccherinum ochraceum</name>
    <dbReference type="NCBI Taxonomy" id="92696"/>
    <lineage>
        <taxon>Eukaryota</taxon>
        <taxon>Fungi</taxon>
        <taxon>Dikarya</taxon>
        <taxon>Basidiomycota</taxon>
        <taxon>Agaricomycotina</taxon>
        <taxon>Agaricomycetes</taxon>
        <taxon>Polyporales</taxon>
        <taxon>Steccherinaceae</taxon>
        <taxon>Steccherinum</taxon>
    </lineage>
</organism>
<dbReference type="GO" id="GO:0009378">
    <property type="term" value="F:four-way junction helicase activity"/>
    <property type="evidence" value="ECO:0007669"/>
    <property type="project" value="TreeGrafter"/>
</dbReference>
<feature type="compositionally biased region" description="Low complexity" evidence="7">
    <location>
        <begin position="1502"/>
        <end position="1522"/>
    </location>
</feature>
<proteinExistence type="inferred from homology"/>
<keyword evidence="3" id="KW-0067">ATP-binding</keyword>
<evidence type="ECO:0000256" key="7">
    <source>
        <dbReference type="SAM" id="MobiDB-lite"/>
    </source>
</evidence>
<dbReference type="PROSITE" id="PS00028">
    <property type="entry name" value="ZINC_FINGER_C2H2_1"/>
    <property type="match status" value="2"/>
</dbReference>
<evidence type="ECO:0000256" key="1">
    <source>
        <dbReference type="ARBA" id="ARBA00005446"/>
    </source>
</evidence>
<keyword evidence="12" id="KW-1185">Reference proteome</keyword>
<dbReference type="STRING" id="92696.A0A4R0R0A6"/>
<dbReference type="GO" id="GO:0005524">
    <property type="term" value="F:ATP binding"/>
    <property type="evidence" value="ECO:0007669"/>
    <property type="project" value="UniProtKB-KW"/>
</dbReference>
<keyword evidence="6" id="KW-0862">Zinc</keyword>
<feature type="region of interest" description="Disordered" evidence="7">
    <location>
        <begin position="47"/>
        <end position="70"/>
    </location>
</feature>
<dbReference type="InterPro" id="IPR014001">
    <property type="entry name" value="Helicase_ATP-bd"/>
</dbReference>
<feature type="compositionally biased region" description="Polar residues" evidence="7">
    <location>
        <begin position="1446"/>
        <end position="1458"/>
    </location>
</feature>
<evidence type="ECO:0000259" key="10">
    <source>
        <dbReference type="PROSITE" id="PS51194"/>
    </source>
</evidence>
<dbReference type="SMART" id="SM00487">
    <property type="entry name" value="DEXDc"/>
    <property type="match status" value="1"/>
</dbReference>
<dbReference type="Pfam" id="PF00271">
    <property type="entry name" value="Helicase_C"/>
    <property type="match status" value="1"/>
</dbReference>
<dbReference type="GO" id="GO:0005694">
    <property type="term" value="C:chromosome"/>
    <property type="evidence" value="ECO:0007669"/>
    <property type="project" value="TreeGrafter"/>
</dbReference>
<feature type="compositionally biased region" description="Low complexity" evidence="7">
    <location>
        <begin position="1465"/>
        <end position="1475"/>
    </location>
</feature>
<evidence type="ECO:0000313" key="12">
    <source>
        <dbReference type="Proteomes" id="UP000292702"/>
    </source>
</evidence>
<comment type="similarity">
    <text evidence="1">Belongs to the helicase family. RecQ subfamily.</text>
</comment>
<comment type="caution">
    <text evidence="11">The sequence shown here is derived from an EMBL/GenBank/DDBJ whole genome shotgun (WGS) entry which is preliminary data.</text>
</comment>
<reference evidence="11 12" key="1">
    <citation type="submission" date="2018-11" db="EMBL/GenBank/DDBJ databases">
        <title>Genome assembly of Steccherinum ochraceum LE-BIN_3174, the white-rot fungus of the Steccherinaceae family (The Residual Polyporoid clade, Polyporales, Basidiomycota).</title>
        <authorList>
            <person name="Fedorova T.V."/>
            <person name="Glazunova O.A."/>
            <person name="Landesman E.O."/>
            <person name="Moiseenko K.V."/>
            <person name="Psurtseva N.V."/>
            <person name="Savinova O.S."/>
            <person name="Shakhova N.V."/>
            <person name="Tyazhelova T.V."/>
            <person name="Vasina D.V."/>
        </authorList>
    </citation>
    <scope>NUCLEOTIDE SEQUENCE [LARGE SCALE GENOMIC DNA]</scope>
    <source>
        <strain evidence="11 12">LE-BIN_3174</strain>
    </source>
</reference>
<evidence type="ECO:0000313" key="11">
    <source>
        <dbReference type="EMBL" id="TCD60111.1"/>
    </source>
</evidence>
<protein>
    <recommendedName>
        <fullName evidence="5">DNA 3'-5' helicase</fullName>
        <ecNumber evidence="5">5.6.2.4</ecNumber>
    </recommendedName>
</protein>
<dbReference type="PROSITE" id="PS51192">
    <property type="entry name" value="HELICASE_ATP_BIND_1"/>
    <property type="match status" value="1"/>
</dbReference>
<keyword evidence="2" id="KW-0547">Nucleotide-binding</keyword>
<evidence type="ECO:0000256" key="4">
    <source>
        <dbReference type="ARBA" id="ARBA00034617"/>
    </source>
</evidence>
<accession>A0A4R0R0A6</accession>
<dbReference type="InterPro" id="IPR011545">
    <property type="entry name" value="DEAD/DEAH_box_helicase_dom"/>
</dbReference>
<feature type="region of interest" description="Disordered" evidence="7">
    <location>
        <begin position="100"/>
        <end position="166"/>
    </location>
</feature>